<dbReference type="AlphaFoldDB" id="A0AAD5JWI6"/>
<gene>
    <name evidence="7" type="ORF">BDA99DRAFT_515051</name>
</gene>
<evidence type="ECO:0000256" key="3">
    <source>
        <dbReference type="ARBA" id="ARBA00022723"/>
    </source>
</evidence>
<accession>A0AAD5JWI6</accession>
<dbReference type="InterPro" id="IPR023801">
    <property type="entry name" value="His_deacetylse_dom"/>
</dbReference>
<comment type="caution">
    <text evidence="7">The sequence shown here is derived from an EMBL/GenBank/DDBJ whole genome shotgun (WGS) entry which is preliminary data.</text>
</comment>
<dbReference type="PANTHER" id="PTHR10625:SF17">
    <property type="entry name" value="HISTONE DEACETYLASE 8"/>
    <property type="match status" value="1"/>
</dbReference>
<dbReference type="InterPro" id="IPR023696">
    <property type="entry name" value="Ureohydrolase_dom_sf"/>
</dbReference>
<evidence type="ECO:0000256" key="4">
    <source>
        <dbReference type="ARBA" id="ARBA00022801"/>
    </source>
</evidence>
<evidence type="ECO:0000256" key="5">
    <source>
        <dbReference type="ARBA" id="ARBA00022833"/>
    </source>
</evidence>
<evidence type="ECO:0000313" key="8">
    <source>
        <dbReference type="Proteomes" id="UP001209540"/>
    </source>
</evidence>
<reference evidence="7" key="2">
    <citation type="submission" date="2023-02" db="EMBL/GenBank/DDBJ databases">
        <authorList>
            <consortium name="DOE Joint Genome Institute"/>
            <person name="Mondo S.J."/>
            <person name="Chang Y."/>
            <person name="Wang Y."/>
            <person name="Ahrendt S."/>
            <person name="Andreopoulos W."/>
            <person name="Barry K."/>
            <person name="Beard J."/>
            <person name="Benny G.L."/>
            <person name="Blankenship S."/>
            <person name="Bonito G."/>
            <person name="Cuomo C."/>
            <person name="Desiro A."/>
            <person name="Gervers K.A."/>
            <person name="Hundley H."/>
            <person name="Kuo A."/>
            <person name="LaButti K."/>
            <person name="Lang B.F."/>
            <person name="Lipzen A."/>
            <person name="O'Donnell K."/>
            <person name="Pangilinan J."/>
            <person name="Reynolds N."/>
            <person name="Sandor L."/>
            <person name="Smith M.W."/>
            <person name="Tsang A."/>
            <person name="Grigoriev I.V."/>
            <person name="Stajich J.E."/>
            <person name="Spatafora J.W."/>
        </authorList>
    </citation>
    <scope>NUCLEOTIDE SEQUENCE</scope>
    <source>
        <strain evidence="7">RSA 2281</strain>
    </source>
</reference>
<reference evidence="7" key="1">
    <citation type="journal article" date="2022" name="IScience">
        <title>Evolution of zygomycete secretomes and the origins of terrestrial fungal ecologies.</title>
        <authorList>
            <person name="Chang Y."/>
            <person name="Wang Y."/>
            <person name="Mondo S."/>
            <person name="Ahrendt S."/>
            <person name="Andreopoulos W."/>
            <person name="Barry K."/>
            <person name="Beard J."/>
            <person name="Benny G.L."/>
            <person name="Blankenship S."/>
            <person name="Bonito G."/>
            <person name="Cuomo C."/>
            <person name="Desiro A."/>
            <person name="Gervers K.A."/>
            <person name="Hundley H."/>
            <person name="Kuo A."/>
            <person name="LaButti K."/>
            <person name="Lang B.F."/>
            <person name="Lipzen A."/>
            <person name="O'Donnell K."/>
            <person name="Pangilinan J."/>
            <person name="Reynolds N."/>
            <person name="Sandor L."/>
            <person name="Smith M.E."/>
            <person name="Tsang A."/>
            <person name="Grigoriev I.V."/>
            <person name="Stajich J.E."/>
            <person name="Spatafora J.W."/>
        </authorList>
    </citation>
    <scope>NUCLEOTIDE SEQUENCE</scope>
    <source>
        <strain evidence="7">RSA 2281</strain>
    </source>
</reference>
<dbReference type="Proteomes" id="UP001209540">
    <property type="component" value="Unassembled WGS sequence"/>
</dbReference>
<proteinExistence type="inferred from homology"/>
<comment type="similarity">
    <text evidence="2">Belongs to the histone deacetylase family.</text>
</comment>
<keyword evidence="5" id="KW-0862">Zinc</keyword>
<dbReference type="GO" id="GO:0046872">
    <property type="term" value="F:metal ion binding"/>
    <property type="evidence" value="ECO:0007669"/>
    <property type="project" value="UniProtKB-KW"/>
</dbReference>
<dbReference type="SUPFAM" id="SSF52768">
    <property type="entry name" value="Arginase/deacetylase"/>
    <property type="match status" value="1"/>
</dbReference>
<dbReference type="GO" id="GO:0040029">
    <property type="term" value="P:epigenetic regulation of gene expression"/>
    <property type="evidence" value="ECO:0007669"/>
    <property type="project" value="TreeGrafter"/>
</dbReference>
<dbReference type="EMBL" id="JAIXMP010000019">
    <property type="protein sequence ID" value="KAI9258024.1"/>
    <property type="molecule type" value="Genomic_DNA"/>
</dbReference>
<keyword evidence="4" id="KW-0378">Hydrolase</keyword>
<feature type="domain" description="Histone deacetylase" evidence="6">
    <location>
        <begin position="240"/>
        <end position="401"/>
    </location>
</feature>
<dbReference type="CDD" id="cd10001">
    <property type="entry name" value="HDAC_classII_APAH"/>
    <property type="match status" value="1"/>
</dbReference>
<organism evidence="7 8">
    <name type="scientific">Phascolomyces articulosus</name>
    <dbReference type="NCBI Taxonomy" id="60185"/>
    <lineage>
        <taxon>Eukaryota</taxon>
        <taxon>Fungi</taxon>
        <taxon>Fungi incertae sedis</taxon>
        <taxon>Mucoromycota</taxon>
        <taxon>Mucoromycotina</taxon>
        <taxon>Mucoromycetes</taxon>
        <taxon>Mucorales</taxon>
        <taxon>Lichtheimiaceae</taxon>
        <taxon>Phascolomyces</taxon>
    </lineage>
</organism>
<evidence type="ECO:0000256" key="1">
    <source>
        <dbReference type="ARBA" id="ARBA00001947"/>
    </source>
</evidence>
<keyword evidence="3" id="KW-0479">Metal-binding</keyword>
<dbReference type="Gene3D" id="3.40.800.20">
    <property type="entry name" value="Histone deacetylase domain"/>
    <property type="match status" value="1"/>
</dbReference>
<dbReference type="GO" id="GO:0016787">
    <property type="term" value="F:hydrolase activity"/>
    <property type="evidence" value="ECO:0007669"/>
    <property type="project" value="UniProtKB-KW"/>
</dbReference>
<name>A0AAD5JWI6_9FUNG</name>
<keyword evidence="8" id="KW-1185">Reference proteome</keyword>
<evidence type="ECO:0000256" key="2">
    <source>
        <dbReference type="ARBA" id="ARBA00005947"/>
    </source>
</evidence>
<dbReference type="GO" id="GO:0004407">
    <property type="term" value="F:histone deacetylase activity"/>
    <property type="evidence" value="ECO:0007669"/>
    <property type="project" value="TreeGrafter"/>
</dbReference>
<comment type="cofactor">
    <cofactor evidence="1">
        <name>Zn(2+)</name>
        <dbReference type="ChEBI" id="CHEBI:29105"/>
    </cofactor>
</comment>
<feature type="domain" description="Histone deacetylase" evidence="6">
    <location>
        <begin position="27"/>
        <end position="210"/>
    </location>
</feature>
<dbReference type="Pfam" id="PF00850">
    <property type="entry name" value="Hist_deacetyl"/>
    <property type="match status" value="2"/>
</dbReference>
<dbReference type="InterPro" id="IPR037138">
    <property type="entry name" value="His_deacetylse_dom_sf"/>
</dbReference>
<dbReference type="PANTHER" id="PTHR10625">
    <property type="entry name" value="HISTONE DEACETYLASE HDAC1-RELATED"/>
    <property type="match status" value="1"/>
</dbReference>
<sequence length="406" mass="45170">MDVIYNEDCLLHDPPFEATRGQVKPYLECPARLESIKKFIDSQPQQFNVVRPQDYSLTPILRVHEKDYVEFLNTIYKEWVESGMPPEIAIGSAFQHPNVIGKVSQETIKKNVLATPLGKIGVYSFDTANAHTKDTWRSIYTSAQIALSGAHKLLKLVEESKKKDQQQDVVKNQTVYSLCRPPGHHSTSCVAGGYCFINNAAVATRFLQEYTLEEMDAMSRPFDSFDASKSTVASAPQPADKMKKKKIMIVDIDFHHGNGTQDIFYDDPSVLYVSLHGLPGYPFFTGSTEETGQGAGEGYNINVPMDPKITTDEIYIDNLTKVLNSAATEQFNADIIVCSMGLDTWHEDPVAGMKGLKDVETYYKMGQLLKNSKSSVGRPLLFVQEGGYTIDKLGLLAGRVLQGYLA</sequence>
<evidence type="ECO:0000259" key="6">
    <source>
        <dbReference type="Pfam" id="PF00850"/>
    </source>
</evidence>
<evidence type="ECO:0000313" key="7">
    <source>
        <dbReference type="EMBL" id="KAI9258024.1"/>
    </source>
</evidence>
<protein>
    <recommendedName>
        <fullName evidence="6">Histone deacetylase domain-containing protein</fullName>
    </recommendedName>
</protein>